<dbReference type="Proteomes" id="UP000708208">
    <property type="component" value="Unassembled WGS sequence"/>
</dbReference>
<accession>A0A8J2NXB0</accession>
<organism evidence="1 2">
    <name type="scientific">Allacma fusca</name>
    <dbReference type="NCBI Taxonomy" id="39272"/>
    <lineage>
        <taxon>Eukaryota</taxon>
        <taxon>Metazoa</taxon>
        <taxon>Ecdysozoa</taxon>
        <taxon>Arthropoda</taxon>
        <taxon>Hexapoda</taxon>
        <taxon>Collembola</taxon>
        <taxon>Symphypleona</taxon>
        <taxon>Sminthuridae</taxon>
        <taxon>Allacma</taxon>
    </lineage>
</organism>
<feature type="non-terminal residue" evidence="1">
    <location>
        <position position="49"/>
    </location>
</feature>
<comment type="caution">
    <text evidence="1">The sequence shown here is derived from an EMBL/GenBank/DDBJ whole genome shotgun (WGS) entry which is preliminary data.</text>
</comment>
<evidence type="ECO:0000313" key="1">
    <source>
        <dbReference type="EMBL" id="CAG7722192.1"/>
    </source>
</evidence>
<gene>
    <name evidence="1" type="ORF">AFUS01_LOCUS11351</name>
</gene>
<protein>
    <submittedName>
        <fullName evidence="1">Uncharacterized protein</fullName>
    </submittedName>
</protein>
<dbReference type="AlphaFoldDB" id="A0A8J2NXB0"/>
<evidence type="ECO:0000313" key="2">
    <source>
        <dbReference type="Proteomes" id="UP000708208"/>
    </source>
</evidence>
<feature type="non-terminal residue" evidence="1">
    <location>
        <position position="1"/>
    </location>
</feature>
<reference evidence="1" key="1">
    <citation type="submission" date="2021-06" db="EMBL/GenBank/DDBJ databases">
        <authorList>
            <person name="Hodson N. C."/>
            <person name="Mongue J. A."/>
            <person name="Jaron S. K."/>
        </authorList>
    </citation>
    <scope>NUCLEOTIDE SEQUENCE</scope>
</reference>
<keyword evidence="2" id="KW-1185">Reference proteome</keyword>
<dbReference type="EMBL" id="CAJVCH010086993">
    <property type="protein sequence ID" value="CAG7722192.1"/>
    <property type="molecule type" value="Genomic_DNA"/>
</dbReference>
<name>A0A8J2NXB0_9HEXA</name>
<sequence>SNVSNGQSESVYLRQPLLVGEGRDVTPQFIKCGVDAGMIEDEDAESDQR</sequence>
<proteinExistence type="predicted"/>